<organism evidence="2 3">
    <name type="scientific">Alsobacter metallidurans</name>
    <dbReference type="NCBI Taxonomy" id="340221"/>
    <lineage>
        <taxon>Bacteria</taxon>
        <taxon>Pseudomonadati</taxon>
        <taxon>Pseudomonadota</taxon>
        <taxon>Alphaproteobacteria</taxon>
        <taxon>Hyphomicrobiales</taxon>
        <taxon>Alsobacteraceae</taxon>
        <taxon>Alsobacter</taxon>
    </lineage>
</organism>
<dbReference type="GO" id="GO:0030973">
    <property type="term" value="F:molybdate ion binding"/>
    <property type="evidence" value="ECO:0007669"/>
    <property type="project" value="TreeGrafter"/>
</dbReference>
<dbReference type="PANTHER" id="PTHR30632">
    <property type="entry name" value="MOLYBDATE-BINDING PERIPLASMIC PROTEIN"/>
    <property type="match status" value="1"/>
</dbReference>
<evidence type="ECO:0000313" key="3">
    <source>
        <dbReference type="Proteomes" id="UP000603912"/>
    </source>
</evidence>
<keyword evidence="3" id="KW-1185">Reference proteome</keyword>
<comment type="caution">
    <text evidence="2">The sequence shown here is derived from an EMBL/GenBank/DDBJ whole genome shotgun (WGS) entry which is preliminary data.</text>
</comment>
<dbReference type="Pfam" id="PF13531">
    <property type="entry name" value="SBP_bac_11"/>
    <property type="match status" value="1"/>
</dbReference>
<name>A0A917MGY7_9HYPH</name>
<dbReference type="EMBL" id="BMES01000001">
    <property type="protein sequence ID" value="GGH11752.1"/>
    <property type="molecule type" value="Genomic_DNA"/>
</dbReference>
<reference evidence="2" key="1">
    <citation type="journal article" date="2014" name="Int. J. Syst. Evol. Microbiol.">
        <title>Complete genome sequence of Corynebacterium casei LMG S-19264T (=DSM 44701T), isolated from a smear-ripened cheese.</title>
        <authorList>
            <consortium name="US DOE Joint Genome Institute (JGI-PGF)"/>
            <person name="Walter F."/>
            <person name="Albersmeier A."/>
            <person name="Kalinowski J."/>
            <person name="Ruckert C."/>
        </authorList>
    </citation>
    <scope>NUCLEOTIDE SEQUENCE</scope>
    <source>
        <strain evidence="2">CGMCC 1.12214</strain>
    </source>
</reference>
<dbReference type="InterPro" id="IPR050682">
    <property type="entry name" value="ModA/WtpA"/>
</dbReference>
<dbReference type="SUPFAM" id="SSF53850">
    <property type="entry name" value="Periplasmic binding protein-like II"/>
    <property type="match status" value="1"/>
</dbReference>
<dbReference type="PANTHER" id="PTHR30632:SF11">
    <property type="entry name" value="BLR4797 PROTEIN"/>
    <property type="match status" value="1"/>
</dbReference>
<proteinExistence type="predicted"/>
<accession>A0A917MGY7</accession>
<protein>
    <submittedName>
        <fullName evidence="2">Molybdenum ABC transporter substrate-binding protein</fullName>
    </submittedName>
</protein>
<dbReference type="GO" id="GO:0015689">
    <property type="term" value="P:molybdate ion transport"/>
    <property type="evidence" value="ECO:0007669"/>
    <property type="project" value="TreeGrafter"/>
</dbReference>
<gene>
    <name evidence="2" type="ORF">GCM10007036_09040</name>
</gene>
<feature type="chain" id="PRO_5037986005" evidence="1">
    <location>
        <begin position="22"/>
        <end position="249"/>
    </location>
</feature>
<reference evidence="2" key="2">
    <citation type="submission" date="2020-09" db="EMBL/GenBank/DDBJ databases">
        <authorList>
            <person name="Sun Q."/>
            <person name="Zhou Y."/>
        </authorList>
    </citation>
    <scope>NUCLEOTIDE SEQUENCE</scope>
    <source>
        <strain evidence="2">CGMCC 1.12214</strain>
    </source>
</reference>
<dbReference type="Proteomes" id="UP000603912">
    <property type="component" value="Unassembled WGS sequence"/>
</dbReference>
<evidence type="ECO:0000313" key="2">
    <source>
        <dbReference type="EMBL" id="GGH11752.1"/>
    </source>
</evidence>
<keyword evidence="1" id="KW-0732">Signal</keyword>
<dbReference type="AlphaFoldDB" id="A0A917MGY7"/>
<dbReference type="RefSeq" id="WP_188516512.1">
    <property type="nucleotide sequence ID" value="NZ_BMES01000001.1"/>
</dbReference>
<dbReference type="Gene3D" id="3.40.190.10">
    <property type="entry name" value="Periplasmic binding protein-like II"/>
    <property type="match status" value="2"/>
</dbReference>
<evidence type="ECO:0000256" key="1">
    <source>
        <dbReference type="SAM" id="SignalP"/>
    </source>
</evidence>
<sequence>MKVTAFIVAGAAGLGAGSATAGEIRLVGTGAVKHTIEKLSEDFRLRTGHEVRGAYATAGVVTSRIEGGEAAEIVASSRASIATLVKAGKVAGEARDLGQVRVAMAVRSGAPKPDLSTPEALKAALLAAASVGYGDPGTGATTGIHFAKLLEQLGVADVVNAKANLQKDGLDVMKEVAEGRAAVGITQASEVQAVAGVDFAGYLPEAQQLVSTYTAALTPAGARNPVASAFLAFIAGPEGKAAFKAAGFD</sequence>
<feature type="signal peptide" evidence="1">
    <location>
        <begin position="1"/>
        <end position="21"/>
    </location>
</feature>